<evidence type="ECO:0000256" key="2">
    <source>
        <dbReference type="ARBA" id="ARBA00002322"/>
    </source>
</evidence>
<evidence type="ECO:0000256" key="12">
    <source>
        <dbReference type="ARBA" id="ARBA00023002"/>
    </source>
</evidence>
<evidence type="ECO:0000259" key="23">
    <source>
        <dbReference type="PROSITE" id="PS50873"/>
    </source>
</evidence>
<protein>
    <recommendedName>
        <fullName evidence="5">peroxidase</fullName>
        <ecNumber evidence="5">1.11.1.7</ecNumber>
    </recommendedName>
</protein>
<dbReference type="CDD" id="cd00314">
    <property type="entry name" value="plant_peroxidase_like"/>
    <property type="match status" value="1"/>
</dbReference>
<feature type="domain" description="Plant heme peroxidase family profile" evidence="23">
    <location>
        <begin position="434"/>
        <end position="678"/>
    </location>
</feature>
<organism evidence="24 25">
    <name type="scientific">Oryza rufipogon</name>
    <name type="common">Brownbeard rice</name>
    <name type="synonym">Asian wild rice</name>
    <dbReference type="NCBI Taxonomy" id="4529"/>
    <lineage>
        <taxon>Eukaryota</taxon>
        <taxon>Viridiplantae</taxon>
        <taxon>Streptophyta</taxon>
        <taxon>Embryophyta</taxon>
        <taxon>Tracheophyta</taxon>
        <taxon>Spermatophyta</taxon>
        <taxon>Magnoliopsida</taxon>
        <taxon>Liliopsida</taxon>
        <taxon>Poales</taxon>
        <taxon>Poaceae</taxon>
        <taxon>BOP clade</taxon>
        <taxon>Oryzoideae</taxon>
        <taxon>Oryzeae</taxon>
        <taxon>Oryzinae</taxon>
        <taxon>Oryza</taxon>
    </lineage>
</organism>
<keyword evidence="13 19" id="KW-0408">Iron</keyword>
<feature type="signal peptide" evidence="22">
    <location>
        <begin position="1"/>
        <end position="19"/>
    </location>
</feature>
<keyword evidence="12" id="KW-0560">Oxidoreductase</keyword>
<feature type="site" description="Transition state stabilizer" evidence="20">
    <location>
        <position position="744"/>
    </location>
</feature>
<dbReference type="PANTHER" id="PTHR31388">
    <property type="entry name" value="PEROXIDASE 72-RELATED"/>
    <property type="match status" value="1"/>
</dbReference>
<dbReference type="GO" id="GO:0005576">
    <property type="term" value="C:extracellular region"/>
    <property type="evidence" value="ECO:0007669"/>
    <property type="project" value="UniProtKB-SubCell"/>
</dbReference>
<accession>A0A0E0QCR5</accession>
<dbReference type="AlphaFoldDB" id="A0A0E0QCR5"/>
<dbReference type="InterPro" id="IPR010255">
    <property type="entry name" value="Haem_peroxidase_sf"/>
</dbReference>
<feature type="chain" id="PRO_5002371082" description="peroxidase" evidence="22">
    <location>
        <begin position="20"/>
        <end position="1188"/>
    </location>
</feature>
<evidence type="ECO:0000256" key="18">
    <source>
        <dbReference type="PIRSR" id="PIRSR600823-1"/>
    </source>
</evidence>
<feature type="binding site" evidence="19">
    <location>
        <position position="749"/>
    </location>
    <ligand>
        <name>Ca(2+)</name>
        <dbReference type="ChEBI" id="CHEBI:29108"/>
        <label>1</label>
    </ligand>
</feature>
<feature type="domain" description="Plant heme peroxidase family profile" evidence="23">
    <location>
        <begin position="1058"/>
        <end position="1181"/>
    </location>
</feature>
<feature type="binding site" evidence="19">
    <location>
        <position position="953"/>
    </location>
    <ligand>
        <name>Ca(2+)</name>
        <dbReference type="ChEBI" id="CHEBI:29108"/>
        <label>2</label>
    </ligand>
</feature>
<dbReference type="GO" id="GO:0020037">
    <property type="term" value="F:heme binding"/>
    <property type="evidence" value="ECO:0007669"/>
    <property type="project" value="InterPro"/>
</dbReference>
<evidence type="ECO:0000256" key="6">
    <source>
        <dbReference type="ARBA" id="ARBA00022525"/>
    </source>
</evidence>
<dbReference type="PROSITE" id="PS00436">
    <property type="entry name" value="PEROXIDASE_2"/>
    <property type="match status" value="3"/>
</dbReference>
<dbReference type="GO" id="GO:0006979">
    <property type="term" value="P:response to oxidative stress"/>
    <property type="evidence" value="ECO:0007669"/>
    <property type="project" value="InterPro"/>
</dbReference>
<keyword evidence="17" id="KW-0376">Hydrogen peroxide</keyword>
<comment type="cofactor">
    <cofactor evidence="19">
        <name>heme b</name>
        <dbReference type="ChEBI" id="CHEBI:60344"/>
    </cofactor>
    <text evidence="19">Binds 1 heme b (iron(II)-protoporphyrin IX) group per subunit.</text>
</comment>
<feature type="disulfide bond" evidence="21">
    <location>
        <begin position="806"/>
        <end position="1029"/>
    </location>
</feature>
<evidence type="ECO:0000256" key="8">
    <source>
        <dbReference type="ARBA" id="ARBA00022617"/>
    </source>
</evidence>
<evidence type="ECO:0000256" key="17">
    <source>
        <dbReference type="ARBA" id="ARBA00023324"/>
    </source>
</evidence>
<evidence type="ECO:0000256" key="9">
    <source>
        <dbReference type="ARBA" id="ARBA00022723"/>
    </source>
</evidence>
<feature type="binding site" evidence="19">
    <location>
        <position position="774"/>
    </location>
    <ligand>
        <name>Ca(2+)</name>
        <dbReference type="ChEBI" id="CHEBI:29108"/>
        <label>1</label>
    </ligand>
</feature>
<dbReference type="FunFam" id="1.10.520.10:FF:000009">
    <property type="entry name" value="Peroxidase"/>
    <property type="match status" value="1"/>
</dbReference>
<keyword evidence="7" id="KW-0575">Peroxidase</keyword>
<dbReference type="Gene3D" id="1.10.520.10">
    <property type="match status" value="5"/>
</dbReference>
<dbReference type="PROSITE" id="PS00435">
    <property type="entry name" value="PEROXIDASE_1"/>
    <property type="match status" value="3"/>
</dbReference>
<evidence type="ECO:0000256" key="4">
    <source>
        <dbReference type="ARBA" id="ARBA00006873"/>
    </source>
</evidence>
<dbReference type="SUPFAM" id="SSF48113">
    <property type="entry name" value="Heme-dependent peroxidases"/>
    <property type="match status" value="5"/>
</dbReference>
<proteinExistence type="inferred from homology"/>
<evidence type="ECO:0000256" key="22">
    <source>
        <dbReference type="SAM" id="SignalP"/>
    </source>
</evidence>
<feature type="domain" description="Plant heme peroxidase family profile" evidence="23">
    <location>
        <begin position="707"/>
        <end position="1033"/>
    </location>
</feature>
<feature type="binding site" evidence="19">
    <location>
        <position position="907"/>
    </location>
    <ligand>
        <name>Ca(2+)</name>
        <dbReference type="ChEBI" id="CHEBI:29108"/>
        <label>2</label>
    </ligand>
</feature>
<keyword evidence="25" id="KW-1185">Reference proteome</keyword>
<dbReference type="STRING" id="4529.A0A0E0QCR5"/>
<dbReference type="eggNOG" id="ENOG502QVUS">
    <property type="taxonomic scope" value="Eukaryota"/>
</dbReference>
<dbReference type="GO" id="GO:0042744">
    <property type="term" value="P:hydrogen peroxide catabolic process"/>
    <property type="evidence" value="ECO:0007669"/>
    <property type="project" value="UniProtKB-KW"/>
</dbReference>
<dbReference type="GO" id="GO:0140825">
    <property type="term" value="F:lactoperoxidase activity"/>
    <property type="evidence" value="ECO:0007669"/>
    <property type="project" value="UniProtKB-EC"/>
</dbReference>
<keyword evidence="14 21" id="KW-1015">Disulfide bond</keyword>
<dbReference type="InterPro" id="IPR033905">
    <property type="entry name" value="Secretory_peroxidase"/>
</dbReference>
<comment type="function">
    <text evidence="2">Removal of H(2)O(2), oxidation of toxic reductants, biosynthesis and degradation of lignin, suberization, auxin catabolism, response to environmental stresses such as wounding, pathogen attack and oxidative stress. These functions might be dependent on each isozyme/isoform in each plant tissue.</text>
</comment>
<dbReference type="PRINTS" id="PR00458">
    <property type="entry name" value="PEROXIDASE"/>
</dbReference>
<sequence>MASSLSVAVLLCLAAAAAAQLSPTFYDTSCPRALATIKSAVTAAVNNEPRMGASLLRLHFHDCFGCDASVLLADTATFTGEQNALPNKNSLRGFNVVDSIKTQLEGICSQTVSCADILAVAARDSVVALGGPSWTVGLGRRDSTTASMDRANNDLPPPFFDLENLIKAFGDKGFSVTDMVALSENIYLKSLQGCDASVLLSGQEQNAGPNVGSLRGFSVIDNAKARVEAICNQTVSCADILAVAARDSVVALGGPSWTVLLGRRDSTTASEALANTDLPAPSSSLAELIGNFSRKGLDATDMVALSGAHTIGQAQCQNFRDRIYNETNIDSAFATQRQANCPRPTGSGDSNLAPLDTTTPNAFDNAYYSNLLSNKGLLHSDQVLFNGGSADNTVRNFASNAAAFSSAFTTAMVKMGNISPLTGTQGQIRLSCSKGCDASVLLSGQEQNAGPNAGSLRGFNVVDNIKTQVEAICSQTVSCADILAVAARDSVVALGGPSWTVLLGRRDSTTANESQANTDLPAPSSSLAELIGNFSRKGLDVTDMVALSGAHTIGQAQCQNFRDRLYNETNIDSSFATALKANCPRPTGSGDSNLAPLDTTTPNAFDSAYYTNLLSNKGLLHSDQVLFNGGSTDNTVRNFSSNTAAFNSAFTAAMVKMGNISPLTGTQGQIRLNCSKCALFQRVVMASASSLGLLLMLAALVSTATAHLSPTFYDTSCPRAMSIIKSTVTAAVNNEPRMGASLLRLHFHDCFVQARFHLTNHPGCDASILLAGNERNAAPNFSVRGYDVIDSIKTQIEAVCKQTVSCADILTVAARDSVVAVTMHAYINDTRYRARDYEFCDAELLYLLGGPSWSVPLGRRDSTGAATAAQVISSLAPSTDSLAQLISAYASKGLSATDLVALSGAHTIGMARCRGFRTRLYNETNIDAAFAAALKANCPATPGSGDGNLAPLDTTTPTAFDNAYYRNLLSNKGLLHSDQELFSNGSTDNTVRSFASSAAAFGAAFATAMVKMGNISPLTGTQGQIRLICSAVNSLAMAKATCISLLVVVALATAASAQLSATFYDTSCPRAMSIIKSAVTAAVNSEPRMGASLLRLHFHDCFGCDASVLLSGNEQDAPPNKDSLRGYGVIDSIKAQIEAVCNQTVSCADILTVAARDSVVAVSPSVVELIYQLSRSSGFTSDDPDPYI</sequence>
<feature type="binding site" evidence="19">
    <location>
        <position position="956"/>
    </location>
    <ligand>
        <name>Ca(2+)</name>
        <dbReference type="ChEBI" id="CHEBI:29108"/>
        <label>2</label>
    </ligand>
</feature>
<dbReference type="GO" id="GO:0046872">
    <property type="term" value="F:metal ion binding"/>
    <property type="evidence" value="ECO:0007669"/>
    <property type="project" value="UniProtKB-KW"/>
</dbReference>
<evidence type="ECO:0000256" key="5">
    <source>
        <dbReference type="ARBA" id="ARBA00012313"/>
    </source>
</evidence>
<feature type="binding site" evidence="19">
    <location>
        <position position="767"/>
    </location>
    <ligand>
        <name>Ca(2+)</name>
        <dbReference type="ChEBI" id="CHEBI:29108"/>
        <label>1</label>
    </ligand>
</feature>
<comment type="subcellular location">
    <subcellularLocation>
        <location evidence="3">Secreted</location>
    </subcellularLocation>
</comment>
<feature type="disulfide bond" evidence="21">
    <location>
        <begin position="750"/>
        <end position="764"/>
    </location>
</feature>
<dbReference type="EnsemblPlants" id="ORUFI07G27270.1">
    <property type="protein sequence ID" value="ORUFI07G27270.1"/>
    <property type="gene ID" value="ORUFI07G27270"/>
</dbReference>
<feature type="binding site" evidence="19">
    <location>
        <position position="961"/>
    </location>
    <ligand>
        <name>Ca(2+)</name>
        <dbReference type="ChEBI" id="CHEBI:29108"/>
        <label>2</label>
    </ligand>
</feature>
<dbReference type="Gramene" id="ORUFI07G27270.1">
    <property type="protein sequence ID" value="ORUFI07G27270.1"/>
    <property type="gene ID" value="ORUFI07G27270"/>
</dbReference>
<dbReference type="OMA" id="CSKCALF"/>
<reference evidence="24" key="2">
    <citation type="submission" date="2015-06" db="UniProtKB">
        <authorList>
            <consortium name="EnsemblPlants"/>
        </authorList>
    </citation>
    <scope>IDENTIFICATION</scope>
</reference>
<evidence type="ECO:0000256" key="3">
    <source>
        <dbReference type="ARBA" id="ARBA00004613"/>
    </source>
</evidence>
<dbReference type="PANTHER" id="PTHR31388:SF13">
    <property type="entry name" value="PEROXIDASE 2"/>
    <property type="match status" value="1"/>
</dbReference>
<feature type="disulfide bond" evidence="21">
    <location>
        <begin position="913"/>
        <end position="938"/>
    </location>
</feature>
<keyword evidence="16" id="KW-0873">Pyrrolidone carboxylic acid</keyword>
<feature type="disulfide bond" evidence="21">
    <location>
        <begin position="717"/>
        <end position="800"/>
    </location>
</feature>
<evidence type="ECO:0000256" key="7">
    <source>
        <dbReference type="ARBA" id="ARBA00022559"/>
    </source>
</evidence>
<keyword evidence="11 19" id="KW-0106">Calcium</keyword>
<evidence type="ECO:0000256" key="13">
    <source>
        <dbReference type="ARBA" id="ARBA00023004"/>
    </source>
</evidence>
<dbReference type="Proteomes" id="UP000008022">
    <property type="component" value="Unassembled WGS sequence"/>
</dbReference>
<feature type="binding site" evidence="19">
    <location>
        <position position="752"/>
    </location>
    <ligand>
        <name>Ca(2+)</name>
        <dbReference type="ChEBI" id="CHEBI:29108"/>
        <label>1</label>
    </ligand>
</feature>
<feature type="domain" description="Plant heme peroxidase family profile" evidence="23">
    <location>
        <begin position="20"/>
        <end position="436"/>
    </location>
</feature>
<dbReference type="PRINTS" id="PR00461">
    <property type="entry name" value="PLPEROXIDASE"/>
</dbReference>
<comment type="similarity">
    <text evidence="4">Belongs to the peroxidase family. Ascorbate peroxidase subfamily.</text>
</comment>
<evidence type="ECO:0000256" key="20">
    <source>
        <dbReference type="PIRSR" id="PIRSR600823-4"/>
    </source>
</evidence>
<evidence type="ECO:0000256" key="15">
    <source>
        <dbReference type="ARBA" id="ARBA00023180"/>
    </source>
</evidence>
<evidence type="ECO:0000313" key="25">
    <source>
        <dbReference type="Proteomes" id="UP000008022"/>
    </source>
</evidence>
<feature type="binding site" description="axial binding residue" evidence="19">
    <location>
        <position position="906"/>
    </location>
    <ligand>
        <name>heme b</name>
        <dbReference type="ChEBI" id="CHEBI:60344"/>
    </ligand>
    <ligandPart>
        <name>Fe</name>
        <dbReference type="ChEBI" id="CHEBI:18248"/>
    </ligandPart>
</feature>
<feature type="binding site" evidence="19">
    <location>
        <position position="765"/>
    </location>
    <ligand>
        <name>Ca(2+)</name>
        <dbReference type="ChEBI" id="CHEBI:29108"/>
        <label>1</label>
    </ligand>
</feature>
<keyword evidence="8" id="KW-0349">Heme</keyword>
<evidence type="ECO:0000256" key="21">
    <source>
        <dbReference type="PIRSR" id="PIRSR600823-5"/>
    </source>
</evidence>
<dbReference type="EC" id="1.11.1.7" evidence="5"/>
<keyword evidence="15" id="KW-0325">Glycoprotein</keyword>
<comment type="catalytic activity">
    <reaction evidence="1">
        <text>2 a phenolic donor + H2O2 = 2 a phenolic radical donor + 2 H2O</text>
        <dbReference type="Rhea" id="RHEA:56136"/>
        <dbReference type="ChEBI" id="CHEBI:15377"/>
        <dbReference type="ChEBI" id="CHEBI:16240"/>
        <dbReference type="ChEBI" id="CHEBI:139520"/>
        <dbReference type="ChEBI" id="CHEBI:139521"/>
        <dbReference type="EC" id="1.11.1.7"/>
    </reaction>
</comment>
<dbReference type="CDD" id="cd00693">
    <property type="entry name" value="secretory_peroxidase"/>
    <property type="match status" value="3"/>
</dbReference>
<dbReference type="FunFam" id="1.10.420.10:FF:000006">
    <property type="entry name" value="Peroxidase"/>
    <property type="match status" value="1"/>
</dbReference>
<dbReference type="InterPro" id="IPR002016">
    <property type="entry name" value="Haem_peroxidase"/>
</dbReference>
<dbReference type="PROSITE" id="PS50873">
    <property type="entry name" value="PEROXIDASE_4"/>
    <property type="match status" value="4"/>
</dbReference>
<name>A0A0E0QCR5_ORYRU</name>
<evidence type="ECO:0000256" key="10">
    <source>
        <dbReference type="ARBA" id="ARBA00022729"/>
    </source>
</evidence>
<evidence type="ECO:0000256" key="16">
    <source>
        <dbReference type="ARBA" id="ARBA00023283"/>
    </source>
</evidence>
<evidence type="ECO:0000256" key="14">
    <source>
        <dbReference type="ARBA" id="ARBA00023157"/>
    </source>
</evidence>
<reference evidence="25" key="1">
    <citation type="submission" date="2013-06" db="EMBL/GenBank/DDBJ databases">
        <authorList>
            <person name="Zhao Q."/>
        </authorList>
    </citation>
    <scope>NUCLEOTIDE SEQUENCE</scope>
    <source>
        <strain evidence="25">cv. W1943</strain>
    </source>
</reference>
<dbReference type="InterPro" id="IPR000823">
    <property type="entry name" value="Peroxidase_pln"/>
</dbReference>
<dbReference type="InterPro" id="IPR019794">
    <property type="entry name" value="Peroxidases_AS"/>
</dbReference>
<keyword evidence="9 19" id="KW-0479">Metal-binding</keyword>
<dbReference type="InterPro" id="IPR019793">
    <property type="entry name" value="Peroxidases_heam-ligand_BS"/>
</dbReference>
<feature type="binding site" evidence="19">
    <location>
        <position position="763"/>
    </location>
    <ligand>
        <name>Ca(2+)</name>
        <dbReference type="ChEBI" id="CHEBI:29108"/>
        <label>1</label>
    </ligand>
</feature>
<keyword evidence="6" id="KW-0964">Secreted</keyword>
<dbReference type="Pfam" id="PF00141">
    <property type="entry name" value="peroxidase"/>
    <property type="match status" value="5"/>
</dbReference>
<feature type="active site" description="Proton acceptor" evidence="18">
    <location>
        <position position="748"/>
    </location>
</feature>
<evidence type="ECO:0000313" key="24">
    <source>
        <dbReference type="EnsemblPlants" id="ORUFI07G27270.1"/>
    </source>
</evidence>
<evidence type="ECO:0000256" key="1">
    <source>
        <dbReference type="ARBA" id="ARBA00000189"/>
    </source>
</evidence>
<dbReference type="Gene3D" id="1.10.420.10">
    <property type="entry name" value="Peroxidase, domain 2"/>
    <property type="match status" value="3"/>
</dbReference>
<dbReference type="FunFam" id="1.10.420.10:FF:000001">
    <property type="entry name" value="Peroxidase"/>
    <property type="match status" value="2"/>
</dbReference>
<comment type="cofactor">
    <cofactor evidence="19">
        <name>Ca(2+)</name>
        <dbReference type="ChEBI" id="CHEBI:29108"/>
    </cofactor>
    <text evidence="19">Binds 2 calcium ions per subunit.</text>
</comment>
<keyword evidence="10 22" id="KW-0732">Signal</keyword>
<evidence type="ECO:0000256" key="19">
    <source>
        <dbReference type="PIRSR" id="PIRSR600823-3"/>
    </source>
</evidence>
<evidence type="ECO:0000256" key="11">
    <source>
        <dbReference type="ARBA" id="ARBA00022837"/>
    </source>
</evidence>